<dbReference type="PROSITE" id="PS51128">
    <property type="entry name" value="ZF_DKSA_2"/>
    <property type="match status" value="1"/>
</dbReference>
<dbReference type="GO" id="GO:0008270">
    <property type="term" value="F:zinc ion binding"/>
    <property type="evidence" value="ECO:0007669"/>
    <property type="project" value="UniProtKB-KW"/>
</dbReference>
<organism evidence="7 8">
    <name type="scientific">Thalassotalea euphylliae</name>
    <dbReference type="NCBI Taxonomy" id="1655234"/>
    <lineage>
        <taxon>Bacteria</taxon>
        <taxon>Pseudomonadati</taxon>
        <taxon>Pseudomonadota</taxon>
        <taxon>Gammaproteobacteria</taxon>
        <taxon>Alteromonadales</taxon>
        <taxon>Colwelliaceae</taxon>
        <taxon>Thalassotalea</taxon>
    </lineage>
</organism>
<dbReference type="EMBL" id="QUOU01000001">
    <property type="protein sequence ID" value="REL28595.1"/>
    <property type="molecule type" value="Genomic_DNA"/>
</dbReference>
<dbReference type="PANTHER" id="PTHR33823">
    <property type="entry name" value="RNA POLYMERASE-BINDING TRANSCRIPTION FACTOR DKSA-RELATED"/>
    <property type="match status" value="1"/>
</dbReference>
<evidence type="ECO:0000256" key="1">
    <source>
        <dbReference type="ARBA" id="ARBA00022723"/>
    </source>
</evidence>
<dbReference type="InterPro" id="IPR048487">
    <property type="entry name" value="DksA-like_N"/>
</dbReference>
<dbReference type="InterPro" id="IPR000962">
    <property type="entry name" value="Znf_DskA_TraR"/>
</dbReference>
<evidence type="ECO:0000259" key="6">
    <source>
        <dbReference type="Pfam" id="PF21173"/>
    </source>
</evidence>
<evidence type="ECO:0000256" key="3">
    <source>
        <dbReference type="ARBA" id="ARBA00022833"/>
    </source>
</evidence>
<keyword evidence="1" id="KW-0479">Metal-binding</keyword>
<feature type="domain" description="DnaK suppressor protein-like N-terminal" evidence="6">
    <location>
        <begin position="14"/>
        <end position="73"/>
    </location>
</feature>
<proteinExistence type="predicted"/>
<evidence type="ECO:0000256" key="2">
    <source>
        <dbReference type="ARBA" id="ARBA00022771"/>
    </source>
</evidence>
<dbReference type="Gene3D" id="1.20.120.910">
    <property type="entry name" value="DksA, coiled-coil domain"/>
    <property type="match status" value="1"/>
</dbReference>
<comment type="caution">
    <text evidence="7">The sequence shown here is derived from an EMBL/GenBank/DDBJ whole genome shotgun (WGS) entry which is preliminary data.</text>
</comment>
<keyword evidence="2" id="KW-0863">Zinc-finger</keyword>
<keyword evidence="3" id="KW-0862">Zinc</keyword>
<evidence type="ECO:0000256" key="4">
    <source>
        <dbReference type="PROSITE-ProRule" id="PRU00510"/>
    </source>
</evidence>
<name>A0A3E0TX98_9GAMM</name>
<evidence type="ECO:0000259" key="5">
    <source>
        <dbReference type="Pfam" id="PF01258"/>
    </source>
</evidence>
<dbReference type="RefSeq" id="WP_116009627.1">
    <property type="nucleotide sequence ID" value="NZ_QUOU01000001.1"/>
</dbReference>
<dbReference type="Pfam" id="PF01258">
    <property type="entry name" value="zf-dskA_traR"/>
    <property type="match status" value="1"/>
</dbReference>
<dbReference type="Proteomes" id="UP000256478">
    <property type="component" value="Unassembled WGS sequence"/>
</dbReference>
<dbReference type="Pfam" id="PF21173">
    <property type="entry name" value="DksA-like_N"/>
    <property type="match status" value="1"/>
</dbReference>
<feature type="zinc finger region" description="dksA C4-type" evidence="4">
    <location>
        <begin position="84"/>
        <end position="108"/>
    </location>
</feature>
<dbReference type="OrthoDB" id="6064855at2"/>
<dbReference type="AlphaFoldDB" id="A0A3E0TX98"/>
<evidence type="ECO:0000313" key="7">
    <source>
        <dbReference type="EMBL" id="REL28595.1"/>
    </source>
</evidence>
<reference evidence="7 8" key="1">
    <citation type="submission" date="2018-08" db="EMBL/GenBank/DDBJ databases">
        <title>Thalassotalea euphylliae genome.</title>
        <authorList>
            <person name="Summers S."/>
            <person name="Rice S.A."/>
            <person name="Freckelton M.L."/>
            <person name="Nedved B.T."/>
            <person name="Hadfield M.G."/>
        </authorList>
    </citation>
    <scope>NUCLEOTIDE SEQUENCE [LARGE SCALE GENOMIC DNA]</scope>
    <source>
        <strain evidence="7 8">H1</strain>
    </source>
</reference>
<feature type="domain" description="Zinc finger DksA/TraR C4-type" evidence="5">
    <location>
        <begin position="79"/>
        <end position="110"/>
    </location>
</feature>
<protein>
    <submittedName>
        <fullName evidence="7">TraR/DksA family transcriptional regulator</fullName>
    </submittedName>
</protein>
<dbReference type="SUPFAM" id="SSF57716">
    <property type="entry name" value="Glucocorticoid receptor-like (DNA-binding domain)"/>
    <property type="match status" value="1"/>
</dbReference>
<evidence type="ECO:0000313" key="8">
    <source>
        <dbReference type="Proteomes" id="UP000256478"/>
    </source>
</evidence>
<dbReference type="PANTHER" id="PTHR33823:SF4">
    <property type="entry name" value="GENERAL STRESS PROTEIN 16O"/>
    <property type="match status" value="1"/>
</dbReference>
<accession>A0A3E0TX98</accession>
<sequence length="110" mass="12430">MSEQLSQQPEQLKQQFTERIVALQQRIDSIHQDFADGRHADWSEQAGERENDEVLNALESEAKIEIQQLSNAITLINNGNYGYCQTCGEEINPKRLAVQPAAIKCIKCAE</sequence>
<gene>
    <name evidence="7" type="ORF">DXX93_19840</name>
</gene>